<keyword evidence="3" id="KW-1185">Reference proteome</keyword>
<dbReference type="NCBIfam" id="TIGR04183">
    <property type="entry name" value="Por_Secre_tail"/>
    <property type="match status" value="1"/>
</dbReference>
<accession>A0AAE3XR81</accession>
<dbReference type="Pfam" id="PF18962">
    <property type="entry name" value="Por_Secre_tail"/>
    <property type="match status" value="1"/>
</dbReference>
<gene>
    <name evidence="2" type="ORF">HNQ88_003615</name>
</gene>
<proteinExistence type="predicted"/>
<comment type="caution">
    <text evidence="2">The sequence shown here is derived from an EMBL/GenBank/DDBJ whole genome shotgun (WGS) entry which is preliminary data.</text>
</comment>
<dbReference type="InterPro" id="IPR026444">
    <property type="entry name" value="Secre_tail"/>
</dbReference>
<protein>
    <recommendedName>
        <fullName evidence="1">Secretion system C-terminal sorting domain-containing protein</fullName>
    </recommendedName>
</protein>
<evidence type="ECO:0000313" key="3">
    <source>
        <dbReference type="Proteomes" id="UP001185092"/>
    </source>
</evidence>
<dbReference type="AlphaFoldDB" id="A0AAE3XR81"/>
<evidence type="ECO:0000313" key="2">
    <source>
        <dbReference type="EMBL" id="MDR6240539.1"/>
    </source>
</evidence>
<dbReference type="Proteomes" id="UP001185092">
    <property type="component" value="Unassembled WGS sequence"/>
</dbReference>
<feature type="domain" description="Secretion system C-terminal sorting" evidence="1">
    <location>
        <begin position="244"/>
        <end position="314"/>
    </location>
</feature>
<reference evidence="2" key="1">
    <citation type="submission" date="2023-07" db="EMBL/GenBank/DDBJ databases">
        <title>Genomic Encyclopedia of Type Strains, Phase IV (KMG-IV): sequencing the most valuable type-strain genomes for metagenomic binning, comparative biology and taxonomic classification.</title>
        <authorList>
            <person name="Goeker M."/>
        </authorList>
    </citation>
    <scope>NUCLEOTIDE SEQUENCE</scope>
    <source>
        <strain evidence="2">DSM 26174</strain>
    </source>
</reference>
<dbReference type="EMBL" id="JAVDQD010000005">
    <property type="protein sequence ID" value="MDR6240539.1"/>
    <property type="molecule type" value="Genomic_DNA"/>
</dbReference>
<dbReference type="RefSeq" id="WP_309940552.1">
    <property type="nucleotide sequence ID" value="NZ_AP025306.1"/>
</dbReference>
<dbReference type="Gene3D" id="2.60.40.2340">
    <property type="match status" value="1"/>
</dbReference>
<name>A0AAE3XR81_9BACT</name>
<sequence length="316" mass="36154">MRKLFTIICLMIQFQAFSQIPDWTVNPADYSEDMVMTGVVSIFGEEIRGEDHILGAFVEDECRGVAKPIYIESFDRYYMFLQVRSNEVKDEIVTFKFYDAIKELQYSLVNVDTFLVGKVQGNFNDPYIFTNVDSTDTLSVFRTYEFLDVDEDSIHIDTVNREIFIKVPGDAEMSSLIANFTFDDDSYSAYIGNELQLTGVTANNFKDTVQYVVVNKYGFETLWKVMVKPLVLLQSVEKVSEISIYPNPATDYISIDGVQNYNHCTAIIFDTRGSVIESKNLRDNMLDVDGLKEGAYVLVILDGTKKVFESKFLIKR</sequence>
<organism evidence="2 3">
    <name type="scientific">Aureibacter tunicatorum</name>
    <dbReference type="NCBI Taxonomy" id="866807"/>
    <lineage>
        <taxon>Bacteria</taxon>
        <taxon>Pseudomonadati</taxon>
        <taxon>Bacteroidota</taxon>
        <taxon>Cytophagia</taxon>
        <taxon>Cytophagales</taxon>
        <taxon>Persicobacteraceae</taxon>
        <taxon>Aureibacter</taxon>
    </lineage>
</organism>
<evidence type="ECO:0000259" key="1">
    <source>
        <dbReference type="Pfam" id="PF18962"/>
    </source>
</evidence>